<feature type="coiled-coil region" evidence="1">
    <location>
        <begin position="3"/>
        <end position="30"/>
    </location>
</feature>
<evidence type="ECO:0000256" key="1">
    <source>
        <dbReference type="SAM" id="Coils"/>
    </source>
</evidence>
<keyword evidence="1" id="KW-0175">Coiled coil</keyword>
<name>A6WVE8_BRUA4</name>
<protein>
    <recommendedName>
        <fullName evidence="4">DUF3102 domain-containing protein</fullName>
    </recommendedName>
</protein>
<sequence length="288" mass="31722">MPLQTDIEDIANVEQQIEQHAQNVERIQGNAILEIGRELKFAQDLFRFNRNEGGFTGWLATRLPHINQRAAYRAIQRYEGVEEFDEFVKLSGAALDEVVKAEPDIQAIIAERVEAGEVFTAAQVKELKQKAAQEAVDRLNSEADQARKDLEELKKSATDRDIRSASEVRDLQQKISDLTAKIGELEKSAKDYQKSLPTPTKAKEQAKATGVATLASDGKYYSGASEDEKRASDAFLSVFSAAASLSDRKHSPGVVAIGCPAESKAQFASYCDKAIAYLNEIKDVINGQ</sequence>
<dbReference type="Proteomes" id="UP000002301">
    <property type="component" value="Chromosome 1"/>
</dbReference>
<organism evidence="2 3">
    <name type="scientific">Brucella anthropi (strain ATCC 49188 / DSM 6882 / CCUG 24695 / JCM 21032 / LMG 3331 / NBRC 15819 / NCTC 12168 / Alc 37)</name>
    <name type="common">Ochrobactrum anthropi</name>
    <dbReference type="NCBI Taxonomy" id="439375"/>
    <lineage>
        <taxon>Bacteria</taxon>
        <taxon>Pseudomonadati</taxon>
        <taxon>Pseudomonadota</taxon>
        <taxon>Alphaproteobacteria</taxon>
        <taxon>Hyphomicrobiales</taxon>
        <taxon>Brucellaceae</taxon>
        <taxon>Brucella/Ochrobactrum group</taxon>
        <taxon>Brucella</taxon>
    </lineage>
</organism>
<accession>A6WVE8</accession>
<gene>
    <name evidence="2" type="ordered locus">Oant_0221</name>
</gene>
<dbReference type="HOGENOM" id="CLU_965892_0_0_5"/>
<evidence type="ECO:0000313" key="3">
    <source>
        <dbReference type="Proteomes" id="UP000002301"/>
    </source>
</evidence>
<reference evidence="2 3" key="1">
    <citation type="journal article" date="2011" name="J. Bacteriol.">
        <title>Genome of Ochrobactrum anthropi ATCC 49188 T, a versatile opportunistic pathogen and symbiont of several eukaryotic hosts.</title>
        <authorList>
            <person name="Chain P.S."/>
            <person name="Lang D.M."/>
            <person name="Comerci D.J."/>
            <person name="Malfatti S.A."/>
            <person name="Vergez L.M."/>
            <person name="Shin M."/>
            <person name="Ugalde R.A."/>
            <person name="Garcia E."/>
            <person name="Tolmasky M.E."/>
        </authorList>
    </citation>
    <scope>NUCLEOTIDE SEQUENCE [LARGE SCALE GENOMIC DNA]</scope>
    <source>
        <strain evidence="3">ATCC 49188 / DSM 6882 / CCUG 24695 / JCM 21032 / LMG 3331 / NBRC 15819 / NCTC 12168 / Alc 37</strain>
    </source>
</reference>
<proteinExistence type="predicted"/>
<dbReference type="AlphaFoldDB" id="A6WVE8"/>
<keyword evidence="3" id="KW-1185">Reference proteome</keyword>
<dbReference type="EMBL" id="CP000758">
    <property type="protein sequence ID" value="ABS12952.1"/>
    <property type="molecule type" value="Genomic_DNA"/>
</dbReference>
<evidence type="ECO:0008006" key="4">
    <source>
        <dbReference type="Google" id="ProtNLM"/>
    </source>
</evidence>
<dbReference type="KEGG" id="oan:Oant_0221"/>
<evidence type="ECO:0000313" key="2">
    <source>
        <dbReference type="EMBL" id="ABS12952.1"/>
    </source>
</evidence>
<dbReference type="STRING" id="439375.Oant_0221"/>
<feature type="coiled-coil region" evidence="1">
    <location>
        <begin position="122"/>
        <end position="195"/>
    </location>
</feature>